<keyword evidence="4" id="KW-1185">Reference proteome</keyword>
<reference evidence="3" key="1">
    <citation type="journal article" date="2020" name="Stud. Mycol.">
        <title>101 Dothideomycetes genomes: a test case for predicting lifestyles and emergence of pathogens.</title>
        <authorList>
            <person name="Haridas S."/>
            <person name="Albert R."/>
            <person name="Binder M."/>
            <person name="Bloem J."/>
            <person name="Labutti K."/>
            <person name="Salamov A."/>
            <person name="Andreopoulos B."/>
            <person name="Baker S."/>
            <person name="Barry K."/>
            <person name="Bills G."/>
            <person name="Bluhm B."/>
            <person name="Cannon C."/>
            <person name="Castanera R."/>
            <person name="Culley D."/>
            <person name="Daum C."/>
            <person name="Ezra D."/>
            <person name="Gonzalez J."/>
            <person name="Henrissat B."/>
            <person name="Kuo A."/>
            <person name="Liang C."/>
            <person name="Lipzen A."/>
            <person name="Lutzoni F."/>
            <person name="Magnuson J."/>
            <person name="Mondo S."/>
            <person name="Nolan M."/>
            <person name="Ohm R."/>
            <person name="Pangilinan J."/>
            <person name="Park H.-J."/>
            <person name="Ramirez L."/>
            <person name="Alfaro M."/>
            <person name="Sun H."/>
            <person name="Tritt A."/>
            <person name="Yoshinaga Y."/>
            <person name="Zwiers L.-H."/>
            <person name="Turgeon B."/>
            <person name="Goodwin S."/>
            <person name="Spatafora J."/>
            <person name="Crous P."/>
            <person name="Grigoriev I."/>
        </authorList>
    </citation>
    <scope>NUCLEOTIDE SEQUENCE</scope>
    <source>
        <strain evidence="3">CBS 113979</strain>
    </source>
</reference>
<dbReference type="InterPro" id="IPR046529">
    <property type="entry name" value="DUF6594"/>
</dbReference>
<evidence type="ECO:0000313" key="3">
    <source>
        <dbReference type="EMBL" id="KAF1986968.1"/>
    </source>
</evidence>
<feature type="transmembrane region" description="Helical" evidence="1">
    <location>
        <begin position="191"/>
        <end position="211"/>
    </location>
</feature>
<dbReference type="Pfam" id="PF20237">
    <property type="entry name" value="DUF6594"/>
    <property type="match status" value="1"/>
</dbReference>
<keyword evidence="1" id="KW-0812">Transmembrane</keyword>
<feature type="domain" description="DUF6594" evidence="2">
    <location>
        <begin position="8"/>
        <end position="265"/>
    </location>
</feature>
<dbReference type="PANTHER" id="PTHR34502:SF3">
    <property type="entry name" value="DUF6594 DOMAIN-CONTAINING PROTEIN"/>
    <property type="match status" value="1"/>
</dbReference>
<sequence>VESCPLGYPRLAAFLDSDDNFAVYRRFGYVQARLLLEKQDEMRRLEDRLIDMDEQDKATNSKRLVTREFEPQRELLQTLEQRFLEYGKLLRTAQQLMSFHKPAAFDFTSVSNFMKDKRPVIAEEADWICCKEDLVALRPGREHAWLDAGIERLLRRTHCRVIEAIFCSKDSKEKSEDPSAVYYDRTRIDRLVVCIITFMILVLLVVPIYILYHLVNDIASARAYGICIGVLLIFTLAFSAVLSLFTRARRHEILGAAAAYCAVLVVFLGNVGPATSLVSGA</sequence>
<dbReference type="EMBL" id="ML977154">
    <property type="protein sequence ID" value="KAF1986968.1"/>
    <property type="molecule type" value="Genomic_DNA"/>
</dbReference>
<keyword evidence="1" id="KW-0472">Membrane</keyword>
<feature type="transmembrane region" description="Helical" evidence="1">
    <location>
        <begin position="223"/>
        <end position="246"/>
    </location>
</feature>
<gene>
    <name evidence="3" type="ORF">K402DRAFT_331180</name>
</gene>
<dbReference type="Proteomes" id="UP000800041">
    <property type="component" value="Unassembled WGS sequence"/>
</dbReference>
<proteinExistence type="predicted"/>
<accession>A0A6G1H1X3</accession>
<dbReference type="AlphaFoldDB" id="A0A6G1H1X3"/>
<evidence type="ECO:0000259" key="2">
    <source>
        <dbReference type="Pfam" id="PF20237"/>
    </source>
</evidence>
<dbReference type="PANTHER" id="PTHR34502">
    <property type="entry name" value="DUF6594 DOMAIN-CONTAINING PROTEIN-RELATED"/>
    <property type="match status" value="1"/>
</dbReference>
<feature type="transmembrane region" description="Helical" evidence="1">
    <location>
        <begin position="253"/>
        <end position="272"/>
    </location>
</feature>
<dbReference type="OrthoDB" id="3533814at2759"/>
<keyword evidence="1" id="KW-1133">Transmembrane helix</keyword>
<feature type="non-terminal residue" evidence="3">
    <location>
        <position position="1"/>
    </location>
</feature>
<organism evidence="3 4">
    <name type="scientific">Aulographum hederae CBS 113979</name>
    <dbReference type="NCBI Taxonomy" id="1176131"/>
    <lineage>
        <taxon>Eukaryota</taxon>
        <taxon>Fungi</taxon>
        <taxon>Dikarya</taxon>
        <taxon>Ascomycota</taxon>
        <taxon>Pezizomycotina</taxon>
        <taxon>Dothideomycetes</taxon>
        <taxon>Pleosporomycetidae</taxon>
        <taxon>Aulographales</taxon>
        <taxon>Aulographaceae</taxon>
    </lineage>
</organism>
<evidence type="ECO:0000256" key="1">
    <source>
        <dbReference type="SAM" id="Phobius"/>
    </source>
</evidence>
<protein>
    <recommendedName>
        <fullName evidence="2">DUF6594 domain-containing protein</fullName>
    </recommendedName>
</protein>
<evidence type="ECO:0000313" key="4">
    <source>
        <dbReference type="Proteomes" id="UP000800041"/>
    </source>
</evidence>
<name>A0A6G1H1X3_9PEZI</name>